<feature type="transmembrane region" description="Helical" evidence="1">
    <location>
        <begin position="20"/>
        <end position="38"/>
    </location>
</feature>
<dbReference type="EMBL" id="AP019416">
    <property type="protein sequence ID" value="BBI53637.1"/>
    <property type="molecule type" value="Genomic_DNA"/>
</dbReference>
<keyword evidence="1" id="KW-1133">Transmembrane helix</keyword>
<protein>
    <submittedName>
        <fullName evidence="2">Uncharacterized protein</fullName>
    </submittedName>
</protein>
<dbReference type="Proteomes" id="UP000289555">
    <property type="component" value="Chromosome"/>
</dbReference>
<evidence type="ECO:0000313" key="2">
    <source>
        <dbReference type="EMBL" id="BBI53637.1"/>
    </source>
</evidence>
<accession>A0ABM7GSD6</accession>
<reference evidence="3" key="1">
    <citation type="journal article" date="2019" name="Microbiol. Resour. Announc.">
        <title>Complete Genome Sequence of Halomonas olivaria, a Moderately Halophilic Bacterium Isolated from Olive Processing Effluents, Obtained by Nanopore Sequencing.</title>
        <authorList>
            <person name="Nagata S."/>
            <person name="Ii K.M."/>
            <person name="Tsukimi T."/>
            <person name="Miura M.C."/>
            <person name="Galipon J."/>
            <person name="Arakawa K."/>
        </authorList>
    </citation>
    <scope>NUCLEOTIDE SEQUENCE [LARGE SCALE GENOMIC DNA]</scope>
    <source>
        <strain evidence="3">TYRC17</strain>
    </source>
</reference>
<name>A0ABM7GSD6_9GAMM</name>
<keyword evidence="1" id="KW-0812">Transmembrane</keyword>
<sequence length="59" mass="6486">MPGELVPTLYTTYGVRSFQLFAMALVASILLAMGWQGVRVQEAVLSQMPLSISDCKPLR</sequence>
<proteinExistence type="predicted"/>
<organism evidence="2 3">
    <name type="scientific">Vreelandella olivaria</name>
    <dbReference type="NCBI Taxonomy" id="390919"/>
    <lineage>
        <taxon>Bacteria</taxon>
        <taxon>Pseudomonadati</taxon>
        <taxon>Pseudomonadota</taxon>
        <taxon>Gammaproteobacteria</taxon>
        <taxon>Oceanospirillales</taxon>
        <taxon>Halomonadaceae</taxon>
        <taxon>Vreelandella</taxon>
    </lineage>
</organism>
<evidence type="ECO:0000256" key="1">
    <source>
        <dbReference type="SAM" id="Phobius"/>
    </source>
</evidence>
<gene>
    <name evidence="2" type="ORF">HORIV_60580</name>
</gene>
<keyword evidence="3" id="KW-1185">Reference proteome</keyword>
<keyword evidence="1" id="KW-0472">Membrane</keyword>
<evidence type="ECO:0000313" key="3">
    <source>
        <dbReference type="Proteomes" id="UP000289555"/>
    </source>
</evidence>